<feature type="compositionally biased region" description="Low complexity" evidence="1">
    <location>
        <begin position="198"/>
        <end position="218"/>
    </location>
</feature>
<proteinExistence type="predicted"/>
<gene>
    <name evidence="3" type="ORF">AS25_04420</name>
</gene>
<dbReference type="GO" id="GO:0003700">
    <property type="term" value="F:DNA-binding transcription factor activity"/>
    <property type="evidence" value="ECO:0007669"/>
    <property type="project" value="InterPro"/>
</dbReference>
<feature type="domain" description="HTH cro/C1-type" evidence="2">
    <location>
        <begin position="148"/>
        <end position="168"/>
    </location>
</feature>
<feature type="region of interest" description="Disordered" evidence="1">
    <location>
        <begin position="195"/>
        <end position="242"/>
    </location>
</feature>
<dbReference type="AlphaFoldDB" id="A0A0B0DIE4"/>
<evidence type="ECO:0000256" key="1">
    <source>
        <dbReference type="SAM" id="MobiDB-lite"/>
    </source>
</evidence>
<protein>
    <recommendedName>
        <fullName evidence="2">HTH cro/C1-type domain-containing protein</fullName>
    </recommendedName>
</protein>
<dbReference type="InterPro" id="IPR001387">
    <property type="entry name" value="Cro/C1-type_HTH"/>
</dbReference>
<accession>A0A0B0DIE4</accession>
<dbReference type="PROSITE" id="PS50943">
    <property type="entry name" value="HTH_CROC1"/>
    <property type="match status" value="1"/>
</dbReference>
<dbReference type="EMBL" id="JROM01000016">
    <property type="protein sequence ID" value="KHE75019.1"/>
    <property type="molecule type" value="Genomic_DNA"/>
</dbReference>
<sequence>MFALTIDRRDSRGRAAELHMGRQRTALQEELPRPVLDWEISAGDELQALYDDAAAIVRAVLALADAGHWHVGVGIGAVDDPLPSSVREATGEAFVAARDAVNAAKERGRPVVAGNEWARRAGSVVDLVCAVRARRSEAGAQATELADRGLTQQEIAEGLGITQSSVSRRLSAALWHEEHTVHETLEALFRLADEHSPSGHAPDAAAPSAQDATSSQDAHPLKDVSSPEDVASSGDTTSGGDA</sequence>
<reference evidence="3 4" key="1">
    <citation type="submission" date="2014-09" db="EMBL/GenBank/DDBJ databases">
        <title>High-quality draft genome sequence of Kocuria marina SO9-6, an actinobacterium isolated from a copper mine.</title>
        <authorList>
            <person name="Castro D.B."/>
            <person name="Pereira L.B."/>
            <person name="Silva M.V."/>
            <person name="Silva B.P."/>
            <person name="Zanardi B.R."/>
            <person name="Carlos C."/>
            <person name="Belgini D.R."/>
            <person name="Limache E.G."/>
            <person name="Lacerda G.V."/>
            <person name="Nery M.B."/>
            <person name="Gomes M.B."/>
            <person name="Souza S."/>
            <person name="Silva T.M."/>
            <person name="Rodrigues V.D."/>
            <person name="Paulino L.C."/>
            <person name="Vicentini R."/>
            <person name="Ferraz L.F."/>
            <person name="Ottoboni L.M."/>
        </authorList>
    </citation>
    <scope>NUCLEOTIDE SEQUENCE [LARGE SCALE GENOMIC DNA]</scope>
    <source>
        <strain evidence="3 4">SO9-6</strain>
    </source>
</reference>
<dbReference type="Gene3D" id="1.10.10.60">
    <property type="entry name" value="Homeodomain-like"/>
    <property type="match status" value="1"/>
</dbReference>
<evidence type="ECO:0000259" key="2">
    <source>
        <dbReference type="PROSITE" id="PS50943"/>
    </source>
</evidence>
<dbReference type="RefSeq" id="WP_035962078.1">
    <property type="nucleotide sequence ID" value="NZ_JROM01000016.1"/>
</dbReference>
<dbReference type="Proteomes" id="UP000030664">
    <property type="component" value="Unassembled WGS sequence"/>
</dbReference>
<dbReference type="Pfam" id="PF04545">
    <property type="entry name" value="Sigma70_r4"/>
    <property type="match status" value="1"/>
</dbReference>
<dbReference type="InterPro" id="IPR007630">
    <property type="entry name" value="RNA_pol_sigma70_r4"/>
</dbReference>
<dbReference type="GO" id="GO:0006352">
    <property type="term" value="P:DNA-templated transcription initiation"/>
    <property type="evidence" value="ECO:0007669"/>
    <property type="project" value="InterPro"/>
</dbReference>
<name>A0A0B0DIE4_9MICC</name>
<evidence type="ECO:0000313" key="4">
    <source>
        <dbReference type="Proteomes" id="UP000030664"/>
    </source>
</evidence>
<dbReference type="STRING" id="223184.AS25_04420"/>
<dbReference type="eggNOG" id="COG2522">
    <property type="taxonomic scope" value="Bacteria"/>
</dbReference>
<comment type="caution">
    <text evidence="3">The sequence shown here is derived from an EMBL/GenBank/DDBJ whole genome shotgun (WGS) entry which is preliminary data.</text>
</comment>
<evidence type="ECO:0000313" key="3">
    <source>
        <dbReference type="EMBL" id="KHE75019.1"/>
    </source>
</evidence>
<organism evidence="3 4">
    <name type="scientific">Kocuria marina</name>
    <dbReference type="NCBI Taxonomy" id="223184"/>
    <lineage>
        <taxon>Bacteria</taxon>
        <taxon>Bacillati</taxon>
        <taxon>Actinomycetota</taxon>
        <taxon>Actinomycetes</taxon>
        <taxon>Micrococcales</taxon>
        <taxon>Micrococcaceae</taxon>
        <taxon>Kocuria</taxon>
    </lineage>
</organism>
<feature type="compositionally biased region" description="Polar residues" evidence="1">
    <location>
        <begin position="233"/>
        <end position="242"/>
    </location>
</feature>